<name>A0A0E9XJV6_ANGAN</name>
<organism evidence="1">
    <name type="scientific">Anguilla anguilla</name>
    <name type="common">European freshwater eel</name>
    <name type="synonym">Muraena anguilla</name>
    <dbReference type="NCBI Taxonomy" id="7936"/>
    <lineage>
        <taxon>Eukaryota</taxon>
        <taxon>Metazoa</taxon>
        <taxon>Chordata</taxon>
        <taxon>Craniata</taxon>
        <taxon>Vertebrata</taxon>
        <taxon>Euteleostomi</taxon>
        <taxon>Actinopterygii</taxon>
        <taxon>Neopterygii</taxon>
        <taxon>Teleostei</taxon>
        <taxon>Anguilliformes</taxon>
        <taxon>Anguillidae</taxon>
        <taxon>Anguilla</taxon>
    </lineage>
</organism>
<proteinExistence type="predicted"/>
<accession>A0A0E9XJV6</accession>
<dbReference type="EMBL" id="GBXM01005570">
    <property type="protein sequence ID" value="JAI03008.1"/>
    <property type="molecule type" value="Transcribed_RNA"/>
</dbReference>
<protein>
    <submittedName>
        <fullName evidence="1">Uncharacterized protein</fullName>
    </submittedName>
</protein>
<dbReference type="AlphaFoldDB" id="A0A0E9XJV6"/>
<evidence type="ECO:0000313" key="1">
    <source>
        <dbReference type="EMBL" id="JAI03008.1"/>
    </source>
</evidence>
<reference evidence="1" key="1">
    <citation type="submission" date="2014-11" db="EMBL/GenBank/DDBJ databases">
        <authorList>
            <person name="Amaro Gonzalez C."/>
        </authorList>
    </citation>
    <scope>NUCLEOTIDE SEQUENCE</scope>
</reference>
<reference evidence="1" key="2">
    <citation type="journal article" date="2015" name="Fish Shellfish Immunol.">
        <title>Early steps in the European eel (Anguilla anguilla)-Vibrio vulnificus interaction in the gills: Role of the RtxA13 toxin.</title>
        <authorList>
            <person name="Callol A."/>
            <person name="Pajuelo D."/>
            <person name="Ebbesson L."/>
            <person name="Teles M."/>
            <person name="MacKenzie S."/>
            <person name="Amaro C."/>
        </authorList>
    </citation>
    <scope>NUCLEOTIDE SEQUENCE</scope>
</reference>
<sequence length="61" mass="7102">MQGTDEVVPSPVHLMNISAKILNLVYCYYIYSHFGQVNKLLLDQFSYLELRLNVCCVQYTL</sequence>